<name>W9Y9X1_9EURO</name>
<feature type="region of interest" description="Disordered" evidence="1">
    <location>
        <begin position="102"/>
        <end position="133"/>
    </location>
</feature>
<evidence type="ECO:0000259" key="2">
    <source>
        <dbReference type="Pfam" id="PF01728"/>
    </source>
</evidence>
<evidence type="ECO:0000256" key="1">
    <source>
        <dbReference type="SAM" id="MobiDB-lite"/>
    </source>
</evidence>
<dbReference type="Proteomes" id="UP000019478">
    <property type="component" value="Unassembled WGS sequence"/>
</dbReference>
<feature type="compositionally biased region" description="Low complexity" evidence="1">
    <location>
        <begin position="108"/>
        <end position="133"/>
    </location>
</feature>
<dbReference type="HOGENOM" id="CLU_043071_0_1_1"/>
<dbReference type="RefSeq" id="XP_007731049.1">
    <property type="nucleotide sequence ID" value="XM_007732859.1"/>
</dbReference>
<evidence type="ECO:0000313" key="3">
    <source>
        <dbReference type="EMBL" id="EXJ89652.1"/>
    </source>
</evidence>
<dbReference type="InterPro" id="IPR029063">
    <property type="entry name" value="SAM-dependent_MTases_sf"/>
</dbReference>
<dbReference type="GeneID" id="19166849"/>
<protein>
    <recommendedName>
        <fullName evidence="2">Ribosomal RNA methyltransferase FtsJ domain-containing protein</fullName>
    </recommendedName>
</protein>
<dbReference type="Gene3D" id="3.40.50.150">
    <property type="entry name" value="Vaccinia Virus protein VP39"/>
    <property type="match status" value="1"/>
</dbReference>
<dbReference type="EMBL" id="AMGY01000002">
    <property type="protein sequence ID" value="EXJ89652.1"/>
    <property type="molecule type" value="Genomic_DNA"/>
</dbReference>
<evidence type="ECO:0000313" key="4">
    <source>
        <dbReference type="Proteomes" id="UP000019478"/>
    </source>
</evidence>
<reference evidence="3 4" key="1">
    <citation type="submission" date="2013-03" db="EMBL/GenBank/DDBJ databases">
        <title>The Genome Sequence of Capronia epimyces CBS 606.96.</title>
        <authorList>
            <consortium name="The Broad Institute Genomics Platform"/>
            <person name="Cuomo C."/>
            <person name="de Hoog S."/>
            <person name="Gorbushina A."/>
            <person name="Walker B."/>
            <person name="Young S.K."/>
            <person name="Zeng Q."/>
            <person name="Gargeya S."/>
            <person name="Fitzgerald M."/>
            <person name="Haas B."/>
            <person name="Abouelleil A."/>
            <person name="Allen A.W."/>
            <person name="Alvarado L."/>
            <person name="Arachchi H.M."/>
            <person name="Berlin A.M."/>
            <person name="Chapman S.B."/>
            <person name="Gainer-Dewar J."/>
            <person name="Goldberg J."/>
            <person name="Griggs A."/>
            <person name="Gujja S."/>
            <person name="Hansen M."/>
            <person name="Howarth C."/>
            <person name="Imamovic A."/>
            <person name="Ireland A."/>
            <person name="Larimer J."/>
            <person name="McCowan C."/>
            <person name="Murphy C."/>
            <person name="Pearson M."/>
            <person name="Poon T.W."/>
            <person name="Priest M."/>
            <person name="Roberts A."/>
            <person name="Saif S."/>
            <person name="Shea T."/>
            <person name="Sisk P."/>
            <person name="Sykes S."/>
            <person name="Wortman J."/>
            <person name="Nusbaum C."/>
            <person name="Birren B."/>
        </authorList>
    </citation>
    <scope>NUCLEOTIDE SEQUENCE [LARGE SCALE GENOMIC DNA]</scope>
    <source>
        <strain evidence="3 4">CBS 606.96</strain>
    </source>
</reference>
<dbReference type="Pfam" id="PF01728">
    <property type="entry name" value="FtsJ"/>
    <property type="match status" value="1"/>
</dbReference>
<dbReference type="SUPFAM" id="SSF53335">
    <property type="entry name" value="S-adenosyl-L-methionine-dependent methyltransferases"/>
    <property type="match status" value="1"/>
</dbReference>
<dbReference type="AlphaFoldDB" id="W9Y9X1"/>
<dbReference type="InterPro" id="IPR002877">
    <property type="entry name" value="RNA_MeTrfase_FtsJ_dom"/>
</dbReference>
<feature type="domain" description="Ribosomal RNA methyltransferase FtsJ" evidence="2">
    <location>
        <begin position="20"/>
        <end position="237"/>
    </location>
</feature>
<dbReference type="OrthoDB" id="417125at2759"/>
<dbReference type="eggNOG" id="ENOG502S5H8">
    <property type="taxonomic scope" value="Eukaryota"/>
</dbReference>
<accession>W9Y9X1</accession>
<dbReference type="STRING" id="1182542.W9Y9X1"/>
<organism evidence="3 4">
    <name type="scientific">Capronia epimyces CBS 606.96</name>
    <dbReference type="NCBI Taxonomy" id="1182542"/>
    <lineage>
        <taxon>Eukaryota</taxon>
        <taxon>Fungi</taxon>
        <taxon>Dikarya</taxon>
        <taxon>Ascomycota</taxon>
        <taxon>Pezizomycotina</taxon>
        <taxon>Eurotiomycetes</taxon>
        <taxon>Chaetothyriomycetidae</taxon>
        <taxon>Chaetothyriales</taxon>
        <taxon>Herpotrichiellaceae</taxon>
        <taxon>Capronia</taxon>
    </lineage>
</organism>
<comment type="caution">
    <text evidence="3">The sequence shown here is derived from an EMBL/GenBank/DDBJ whole genome shotgun (WGS) entry which is preliminary data.</text>
</comment>
<proteinExistence type="predicted"/>
<gene>
    <name evidence="3" type="ORF">A1O3_02719</name>
</gene>
<dbReference type="GO" id="GO:0008168">
    <property type="term" value="F:methyltransferase activity"/>
    <property type="evidence" value="ECO:0007669"/>
    <property type="project" value="InterPro"/>
</dbReference>
<keyword evidence="4" id="KW-1185">Reference proteome</keyword>
<dbReference type="GO" id="GO:0032259">
    <property type="term" value="P:methylation"/>
    <property type="evidence" value="ECO:0007669"/>
    <property type="project" value="InterPro"/>
</dbReference>
<sequence>MCRIGDEMGKATGAIGLNMPNPFILDLCAAPGGFIATALRCNPTAKVRGISLPKTLGGHPLLVPHGKADPRVAVWFCDITMLGSKFGLDPCQVHEFEPDSTTTGIGVGASATTETGTTSTAPTSTSTPTSKLELSTNRPYLGQSFDLVFCDGQVLRTHAPYRDERRERVEARRLACSQMILALQRIRDQGTLIMLLHKVESWHTLQTLYAFSTFSTVRLYKPTKFHTTRSSFYLIATDVRPTCPAAKSALATWRALWKDATININPHAAHTHEDSDSDSELSARVNGVLERFGPTVIQLAEPIWCLQRDALSKKSWTR</sequence>